<dbReference type="Gene3D" id="3.40.50.620">
    <property type="entry name" value="HUPs"/>
    <property type="match status" value="1"/>
</dbReference>
<dbReference type="GO" id="GO:0003904">
    <property type="term" value="F:deoxyribodipyrimidine photo-lyase activity"/>
    <property type="evidence" value="ECO:0007669"/>
    <property type="project" value="TreeGrafter"/>
</dbReference>
<dbReference type="PROSITE" id="PS00394">
    <property type="entry name" value="DNA_PHOTOLYASES_1_1"/>
    <property type="match status" value="1"/>
</dbReference>
<dbReference type="InterPro" id="IPR036134">
    <property type="entry name" value="Crypto/Photolyase_FAD-like_sf"/>
</dbReference>
<accession>A0A9P4T7I8</accession>
<dbReference type="PANTHER" id="PTHR11455:SF18">
    <property type="entry name" value="SI:CH1073-390K14.1"/>
    <property type="match status" value="1"/>
</dbReference>
<dbReference type="Gene3D" id="1.25.40.80">
    <property type="match status" value="1"/>
</dbReference>
<evidence type="ECO:0000313" key="9">
    <source>
        <dbReference type="EMBL" id="KAF2996192.1"/>
    </source>
</evidence>
<evidence type="ECO:0000256" key="1">
    <source>
        <dbReference type="ARBA" id="ARBA00005862"/>
    </source>
</evidence>
<dbReference type="Pfam" id="PF06985">
    <property type="entry name" value="HET"/>
    <property type="match status" value="1"/>
</dbReference>
<dbReference type="PROSITE" id="PS51645">
    <property type="entry name" value="PHR_CRY_ALPHA_BETA"/>
    <property type="match status" value="1"/>
</dbReference>
<comment type="cofactor">
    <cofactor evidence="5">
        <name>FAD</name>
        <dbReference type="ChEBI" id="CHEBI:57692"/>
    </cofactor>
    <text evidence="5">Binds 1 FAD per subunit.</text>
</comment>
<dbReference type="Proteomes" id="UP000801428">
    <property type="component" value="Unassembled WGS sequence"/>
</dbReference>
<evidence type="ECO:0000256" key="5">
    <source>
        <dbReference type="PIRSR" id="PIRSR602081-1"/>
    </source>
</evidence>
<dbReference type="GO" id="GO:0032922">
    <property type="term" value="P:circadian regulation of gene expression"/>
    <property type="evidence" value="ECO:0007669"/>
    <property type="project" value="TreeGrafter"/>
</dbReference>
<dbReference type="OrthoDB" id="435881at2759"/>
<keyword evidence="10" id="KW-1185">Reference proteome</keyword>
<dbReference type="GO" id="GO:0005634">
    <property type="term" value="C:nucleus"/>
    <property type="evidence" value="ECO:0007669"/>
    <property type="project" value="TreeGrafter"/>
</dbReference>
<dbReference type="SUPFAM" id="SSF48173">
    <property type="entry name" value="Cryptochrome/photolyase FAD-binding domain"/>
    <property type="match status" value="1"/>
</dbReference>
<feature type="compositionally biased region" description="Basic and acidic residues" evidence="7">
    <location>
        <begin position="76"/>
        <end position="90"/>
    </location>
</feature>
<dbReference type="Gene3D" id="1.10.579.10">
    <property type="entry name" value="DNA Cyclobutane Dipyrimidine Photolyase, subunit A, domain 3"/>
    <property type="match status" value="1"/>
</dbReference>
<feature type="site" description="Electron transfer via tryptophanyl radical" evidence="6">
    <location>
        <position position="542"/>
    </location>
</feature>
<dbReference type="InterPro" id="IPR018394">
    <property type="entry name" value="DNA_photolyase_1_CS_C"/>
</dbReference>
<dbReference type="InterPro" id="IPR010730">
    <property type="entry name" value="HET"/>
</dbReference>
<keyword evidence="2 5" id="KW-0285">Flavoprotein</keyword>
<keyword evidence="4" id="KW-0157">Chromophore</keyword>
<dbReference type="GO" id="GO:0006139">
    <property type="term" value="P:nucleobase-containing compound metabolic process"/>
    <property type="evidence" value="ECO:0007669"/>
    <property type="project" value="UniProtKB-ARBA"/>
</dbReference>
<keyword evidence="3 5" id="KW-0274">FAD</keyword>
<dbReference type="EMBL" id="SWKU01000028">
    <property type="protein sequence ID" value="KAF2996192.1"/>
    <property type="molecule type" value="Genomic_DNA"/>
</dbReference>
<protein>
    <recommendedName>
        <fullName evidence="8">Photolyase/cryptochrome alpha/beta domain-containing protein</fullName>
    </recommendedName>
</protein>
<dbReference type="Pfam" id="PF03441">
    <property type="entry name" value="FAD_binding_7"/>
    <property type="match status" value="1"/>
</dbReference>
<feature type="compositionally biased region" description="Low complexity" evidence="7">
    <location>
        <begin position="8"/>
        <end position="18"/>
    </location>
</feature>
<feature type="site" description="Electron transfer via tryptophanyl radical" evidence="6">
    <location>
        <position position="519"/>
    </location>
</feature>
<dbReference type="GO" id="GO:0003677">
    <property type="term" value="F:DNA binding"/>
    <property type="evidence" value="ECO:0007669"/>
    <property type="project" value="TreeGrafter"/>
</dbReference>
<dbReference type="Pfam" id="PF00875">
    <property type="entry name" value="DNA_photolyase"/>
    <property type="match status" value="1"/>
</dbReference>
<dbReference type="GO" id="GO:0006950">
    <property type="term" value="P:response to stress"/>
    <property type="evidence" value="ECO:0007669"/>
    <property type="project" value="UniProtKB-ARBA"/>
</dbReference>
<dbReference type="GO" id="GO:0043153">
    <property type="term" value="P:entrainment of circadian clock by photoperiod"/>
    <property type="evidence" value="ECO:0007669"/>
    <property type="project" value="TreeGrafter"/>
</dbReference>
<feature type="region of interest" description="Disordered" evidence="7">
    <location>
        <begin position="1"/>
        <end position="90"/>
    </location>
</feature>
<feature type="domain" description="Photolyase/cryptochrome alpha/beta" evidence="8">
    <location>
        <begin position="139"/>
        <end position="276"/>
    </location>
</feature>
<reference evidence="9" key="1">
    <citation type="submission" date="2019-04" db="EMBL/GenBank/DDBJ databases">
        <title>Sequencing of skin fungus with MAO and IRED activity.</title>
        <authorList>
            <person name="Marsaioli A.J."/>
            <person name="Bonatto J.M.C."/>
            <person name="Reis Junior O."/>
        </authorList>
    </citation>
    <scope>NUCLEOTIDE SEQUENCE</scope>
    <source>
        <strain evidence="9">30M1</strain>
    </source>
</reference>
<dbReference type="PANTHER" id="PTHR11455">
    <property type="entry name" value="CRYPTOCHROME"/>
    <property type="match status" value="1"/>
</dbReference>
<dbReference type="SUPFAM" id="SSF52425">
    <property type="entry name" value="Cryptochrome/photolyase, N-terminal domain"/>
    <property type="match status" value="1"/>
</dbReference>
<comment type="caution">
    <text evidence="9">The sequence shown here is derived from an EMBL/GenBank/DDBJ whole genome shotgun (WGS) entry which is preliminary data.</text>
</comment>
<feature type="binding site" evidence="5">
    <location>
        <position position="379"/>
    </location>
    <ligand>
        <name>FAD</name>
        <dbReference type="ChEBI" id="CHEBI:57692"/>
    </ligand>
</feature>
<dbReference type="InterPro" id="IPR036155">
    <property type="entry name" value="Crypto/Photolyase_N_sf"/>
</dbReference>
<organism evidence="9 10">
    <name type="scientific">Curvularia kusanoi</name>
    <name type="common">Cochliobolus kusanoi</name>
    <dbReference type="NCBI Taxonomy" id="90978"/>
    <lineage>
        <taxon>Eukaryota</taxon>
        <taxon>Fungi</taxon>
        <taxon>Dikarya</taxon>
        <taxon>Ascomycota</taxon>
        <taxon>Pezizomycotina</taxon>
        <taxon>Dothideomycetes</taxon>
        <taxon>Pleosporomycetidae</taxon>
        <taxon>Pleosporales</taxon>
        <taxon>Pleosporineae</taxon>
        <taxon>Pleosporaceae</taxon>
        <taxon>Curvularia</taxon>
    </lineage>
</organism>
<dbReference type="InterPro" id="IPR002081">
    <property type="entry name" value="Cryptochrome/DNA_photolyase_1"/>
</dbReference>
<dbReference type="PROSITE" id="PS00691">
    <property type="entry name" value="DNA_PHOTOLYASES_1_2"/>
    <property type="match status" value="1"/>
</dbReference>
<feature type="site" description="Electron transfer via tryptophanyl radical" evidence="6">
    <location>
        <position position="466"/>
    </location>
</feature>
<sequence length="1155" mass="131807">MPPKRKAAIPPNAASANNYTDSAGDRANKRSRVSKPITNNFKKVVPPEELTAKNDENGGPAETVAAEVNNADSEPTFDHSRPEERSGIVDRRYYPAEMSNERCAQYNDNEIPRPIELLSKVIEETANARKAIRDKKQGDAVIHWFKRDLRIRDNTGLSKASALAKEMGKGVIGVWIMSPQDWEAHLVSPAKCDFELRSVDVLRKELAELDIPLHVEVVERRKDLLRRLVELAKDWRAKNMFCNIEYEPDELRREQKLVKLMLEEGINFEPQHDDCVVPPGALKTGGGKQYAVYSPWYRNWVGYLQSHPHILDEKPIPSKNPAGFRAKYKTLFDAKVPDAPESKRLSDEDRERLHHLYPAGEAAALERLERFLKEKIGKYKDTRNFPSKNSTARLSVHHAAGTLAARTSVRLARDVNTTKKLDGGIQGIQSWISEVAWRDFYRHVLCHWPYVCMHKPFKFEYTNVAWEYSDPNLEAWKTGRTGYPIVDAAMRCMNTTAYMHNRLRMVTASFLAKHLLLDWRLGEQYFMLKFIDGDFSANNGGWGFASSTGVDPQPYFRVFNPWLQSEKFDEAGEFIRLWLPELKDIKGKEIHNPYAKSGTEAARLAEKNGIEVCEANDSDQSVGSLSITQGLFDALQRLRADTPRLLWIDALCINQDDLEEKGHQVSRMGHIYRNATRTIVWLGEDEAYPRTRALLSQDGKNRWPLTIPEIDLGELVTIPWFTRVWAVQEYVLPSEVSFQLGPFSVPSPHVETVILHTGTYIDNDKKLQDQWKSIILLFELRKLVQKRKSGDRNPRLTPVRVFLDLTRSRLCKDSRDRIYGILGIFEQANMVPDYTLAPRQVYKDFVAKHLVAGDFAILHECCIGIPNADEQSYVPFFGQSRSQTKYIPFSDPLGATYCAGSHLKPAVHIDDDKYISLKGSAIDTVLGKLDFAEDGDITILTDVHDRAVEDTASSPEDTKLPLRGTWGAIYQAIMAHLITDSSDRTRWRKDYEENRISPQFSKSPYPHNSLFDVLVRTIRTDLNADLDWLSSKGTIRTDAHLHRARREILAERSLFWTKEGYIGLGTVHMRPGDEVVVFNGDTTPFLLRKESRSEGEEDGAYKIVSDCYLFGWMYGPYPDRTVAKDPSRRKSFINKLKGGEKEERKTVATRIFVVT</sequence>
<evidence type="ECO:0000313" key="10">
    <source>
        <dbReference type="Proteomes" id="UP000801428"/>
    </source>
</evidence>
<evidence type="ECO:0000256" key="7">
    <source>
        <dbReference type="SAM" id="MobiDB-lite"/>
    </source>
</evidence>
<feature type="binding site" evidence="5">
    <location>
        <position position="431"/>
    </location>
    <ligand>
        <name>FAD</name>
        <dbReference type="ChEBI" id="CHEBI:57692"/>
    </ligand>
</feature>
<dbReference type="InterPro" id="IPR005101">
    <property type="entry name" value="Cryptochr/Photolyase_FAD-bd"/>
</dbReference>
<feature type="binding site" evidence="5">
    <location>
        <begin position="391"/>
        <end position="395"/>
    </location>
    <ligand>
        <name>FAD</name>
        <dbReference type="ChEBI" id="CHEBI:57692"/>
    </ligand>
</feature>
<gene>
    <name evidence="9" type="ORF">E8E13_000770</name>
</gene>
<feature type="binding site" evidence="5">
    <location>
        <begin position="434"/>
        <end position="441"/>
    </location>
    <ligand>
        <name>FAD</name>
        <dbReference type="ChEBI" id="CHEBI:57692"/>
    </ligand>
</feature>
<evidence type="ECO:0000256" key="4">
    <source>
        <dbReference type="ARBA" id="ARBA00022991"/>
    </source>
</evidence>
<dbReference type="AlphaFoldDB" id="A0A9P4T7I8"/>
<proteinExistence type="inferred from homology"/>
<dbReference type="PRINTS" id="PR00147">
    <property type="entry name" value="DNAPHOTLYASE"/>
</dbReference>
<dbReference type="InterPro" id="IPR014729">
    <property type="entry name" value="Rossmann-like_a/b/a_fold"/>
</dbReference>
<comment type="similarity">
    <text evidence="1">Belongs to the DNA photolyase class-1 family.</text>
</comment>
<name>A0A9P4T7I8_CURKU</name>
<evidence type="ECO:0000259" key="8">
    <source>
        <dbReference type="PROSITE" id="PS51645"/>
    </source>
</evidence>
<dbReference type="Pfam" id="PF26639">
    <property type="entry name" value="Het-6_barrel"/>
    <property type="match status" value="1"/>
</dbReference>
<dbReference type="GO" id="GO:0005737">
    <property type="term" value="C:cytoplasm"/>
    <property type="evidence" value="ECO:0007669"/>
    <property type="project" value="TreeGrafter"/>
</dbReference>
<evidence type="ECO:0000256" key="2">
    <source>
        <dbReference type="ARBA" id="ARBA00022630"/>
    </source>
</evidence>
<evidence type="ECO:0000256" key="3">
    <source>
        <dbReference type="ARBA" id="ARBA00022827"/>
    </source>
</evidence>
<dbReference type="GO" id="GO:0071949">
    <property type="term" value="F:FAD binding"/>
    <property type="evidence" value="ECO:0007669"/>
    <property type="project" value="TreeGrafter"/>
</dbReference>
<evidence type="ECO:0000256" key="6">
    <source>
        <dbReference type="PIRSR" id="PIRSR602081-2"/>
    </source>
</evidence>
<dbReference type="InterPro" id="IPR006050">
    <property type="entry name" value="DNA_photolyase_N"/>
</dbReference>
<feature type="binding site" evidence="5">
    <location>
        <begin position="532"/>
        <end position="534"/>
    </location>
    <ligand>
        <name>FAD</name>
        <dbReference type="ChEBI" id="CHEBI:57692"/>
    </ligand>
</feature>